<sequence>MTFRCPVSQRIIFLTVCGWLCFWTFAPVLEASETGVSAAAPSVEALKTAVTPDDPQGLVNLRSIVAWYVGDGKFDELIAYLDSLLKKGFERLPDVYFYRAYARQAQLDSWKKTKNWEGVYDQGPQLEAAMEKDLAKAEKFVSNRQDMALRIAYLRWLIASQDDPEAAVGLFNDVVNKAQGALAQPETMTLVKEMADSLASYEDKNLSRRLYEVYAAALKASHPEPEELRKAGLAFVEQKNIYLAKTLLEGYLEQFAGNPEVLAKETVLIADKFAAHGYEEALDPVYAEDLYKKAFGLAGQKAFAAPSQYTRAFNLERIKDFEGALREYGKVLSEYPDFPDRAGVEFRIGVLSAYAAKDIKGAMASFEHIKTAYPGDRLVLSALYQSGLLSQWGDQLDAAKAYYGELITAATSQGADIEKDELVLLCRERLQEIEEKKPMKYALRLFFEGIFGRSADGKTQDMSLNVDLTGRPAKASANDDIVFTVTTSNPVTGCMMPVYAYEWSGETGAVANIPNSATLTTSYGMQGIKVTHVAVVGNNGLEGVGFEMVQVQNE</sequence>
<protein>
    <recommendedName>
        <fullName evidence="3">Tetratricopeptide repeat protein</fullName>
    </recommendedName>
</protein>
<dbReference type="KEGG" id="vai:BU251_00220"/>
<reference evidence="1 2" key="1">
    <citation type="submission" date="2017-01" db="EMBL/GenBank/DDBJ databases">
        <title>First insights into the biology of 'candidatus Vampirococcus archaeovorus'.</title>
        <authorList>
            <person name="Kizina J."/>
            <person name="Jordan S."/>
            <person name="Stueber K."/>
            <person name="Reinhardt R."/>
            <person name="Harder J."/>
        </authorList>
    </citation>
    <scope>NUCLEOTIDE SEQUENCE [LARGE SCALE GENOMIC DNA]</scope>
    <source>
        <strain evidence="1 2">LiM</strain>
    </source>
</reference>
<dbReference type="InterPro" id="IPR011990">
    <property type="entry name" value="TPR-like_helical_dom_sf"/>
</dbReference>
<dbReference type="EMBL" id="CP019384">
    <property type="protein sequence ID" value="QAT16273.1"/>
    <property type="molecule type" value="Genomic_DNA"/>
</dbReference>
<proteinExistence type="predicted"/>
<accession>A0A410P283</accession>
<dbReference type="SUPFAM" id="SSF48452">
    <property type="entry name" value="TPR-like"/>
    <property type="match status" value="1"/>
</dbReference>
<dbReference type="RefSeq" id="WP_128698910.1">
    <property type="nucleotide sequence ID" value="NZ_CP019384.1"/>
</dbReference>
<evidence type="ECO:0000313" key="2">
    <source>
        <dbReference type="Proteomes" id="UP000287243"/>
    </source>
</evidence>
<dbReference type="AlphaFoldDB" id="A0A410P283"/>
<organism evidence="1 2">
    <name type="scientific">Velamenicoccus archaeovorus</name>
    <dbReference type="NCBI Taxonomy" id="1930593"/>
    <lineage>
        <taxon>Bacteria</taxon>
        <taxon>Pseudomonadati</taxon>
        <taxon>Candidatus Omnitrophota</taxon>
        <taxon>Candidatus Velamenicoccus</taxon>
    </lineage>
</organism>
<keyword evidence="2" id="KW-1185">Reference proteome</keyword>
<name>A0A410P283_VELA1</name>
<evidence type="ECO:0008006" key="3">
    <source>
        <dbReference type="Google" id="ProtNLM"/>
    </source>
</evidence>
<dbReference type="Gene3D" id="1.25.40.10">
    <property type="entry name" value="Tetratricopeptide repeat domain"/>
    <property type="match status" value="1"/>
</dbReference>
<dbReference type="Proteomes" id="UP000287243">
    <property type="component" value="Chromosome"/>
</dbReference>
<gene>
    <name evidence="1" type="ORF">BU251_00220</name>
</gene>
<evidence type="ECO:0000313" key="1">
    <source>
        <dbReference type="EMBL" id="QAT16273.1"/>
    </source>
</evidence>